<keyword evidence="2" id="KW-0378">Hydrolase</keyword>
<dbReference type="InterPro" id="IPR029058">
    <property type="entry name" value="AB_hydrolase_fold"/>
</dbReference>
<evidence type="ECO:0000313" key="2">
    <source>
        <dbReference type="EMBL" id="QHC62728.1"/>
    </source>
</evidence>
<dbReference type="RefSeq" id="WP_159422664.1">
    <property type="nucleotide sequence ID" value="NZ_CP047180.1"/>
</dbReference>
<protein>
    <submittedName>
        <fullName evidence="2">Dienelactone hydrolase</fullName>
    </submittedName>
</protein>
<keyword evidence="3" id="KW-1185">Reference proteome</keyword>
<proteinExistence type="predicted"/>
<accession>A0ABX6GZ49</accession>
<organism evidence="2 3">
    <name type="scientific">Rathayibacter festucae</name>
    <dbReference type="NCBI Taxonomy" id="110937"/>
    <lineage>
        <taxon>Bacteria</taxon>
        <taxon>Bacillati</taxon>
        <taxon>Actinomycetota</taxon>
        <taxon>Actinomycetes</taxon>
        <taxon>Micrococcales</taxon>
        <taxon>Microbacteriaceae</taxon>
        <taxon>Rathayibacter</taxon>
    </lineage>
</organism>
<dbReference type="Pfam" id="PF01738">
    <property type="entry name" value="DLH"/>
    <property type="match status" value="1"/>
</dbReference>
<dbReference type="SUPFAM" id="SSF53474">
    <property type="entry name" value="alpha/beta-Hydrolases"/>
    <property type="match status" value="1"/>
</dbReference>
<dbReference type="PANTHER" id="PTHR46623:SF6">
    <property type="entry name" value="ALPHA_BETA-HYDROLASES SUPERFAMILY PROTEIN"/>
    <property type="match status" value="1"/>
</dbReference>
<evidence type="ECO:0000259" key="1">
    <source>
        <dbReference type="Pfam" id="PF01738"/>
    </source>
</evidence>
<dbReference type="GO" id="GO:0016787">
    <property type="term" value="F:hydrolase activity"/>
    <property type="evidence" value="ECO:0007669"/>
    <property type="project" value="UniProtKB-KW"/>
</dbReference>
<gene>
    <name evidence="2" type="ORF">GSU69_08570</name>
</gene>
<reference evidence="3" key="1">
    <citation type="submission" date="2019-12" db="EMBL/GenBank/DDBJ databases">
        <title>Complete and draft genome sequences of new strains and members of some known species of the genus Rathayibacter isolated from plants.</title>
        <authorList>
            <person name="Tarlachkov S.V."/>
            <person name="Starodumova I.P."/>
            <person name="Dorofeeva L.V."/>
            <person name="Prisyazhnaya N.V."/>
            <person name="Leyn S."/>
            <person name="Zlamal J."/>
            <person name="Elan M."/>
            <person name="Osterman A.L."/>
            <person name="Nadler S."/>
            <person name="Subbotin S.A."/>
            <person name="Evtushenko L.I."/>
        </authorList>
    </citation>
    <scope>NUCLEOTIDE SEQUENCE [LARGE SCALE GENOMIC DNA]</scope>
    <source>
        <strain evidence="3">VKM Ac-2802</strain>
    </source>
</reference>
<dbReference type="EMBL" id="CP047180">
    <property type="protein sequence ID" value="QHC62728.1"/>
    <property type="molecule type" value="Genomic_DNA"/>
</dbReference>
<dbReference type="PANTHER" id="PTHR46623">
    <property type="entry name" value="CARBOXYMETHYLENEBUTENOLIDASE-RELATED"/>
    <property type="match status" value="1"/>
</dbReference>
<dbReference type="InterPro" id="IPR051049">
    <property type="entry name" value="Dienelactone_hydrolase-like"/>
</dbReference>
<feature type="domain" description="Dienelactone hydrolase" evidence="1">
    <location>
        <begin position="4"/>
        <end position="194"/>
    </location>
</feature>
<dbReference type="Gene3D" id="3.40.50.1820">
    <property type="entry name" value="alpha/beta hydrolase"/>
    <property type="match status" value="1"/>
</dbReference>
<dbReference type="InterPro" id="IPR002925">
    <property type="entry name" value="Dienelactn_hydro"/>
</dbReference>
<evidence type="ECO:0000313" key="3">
    <source>
        <dbReference type="Proteomes" id="UP000464597"/>
    </source>
</evidence>
<sequence length="203" mass="22274">MVDILLFHHIQGLTPGVTALADALSEDGHVLHTPDLFHEKVFERMEDGFAYMKSLDPRRVREQVDAVVEALPEHLVLAGMSWGVSHAQRLAQSRPGVRGAIFFDACFPVTGEGSFGPWPDGLPVQIHGMDQDEFFAFEGDLDAARELVATAGTDKAEVFTYSGDSHLFADNSLPSYDPAATELALDRIRTFLSRIERSSDSDG</sequence>
<name>A0ABX6GZ49_9MICO</name>
<dbReference type="Proteomes" id="UP000464597">
    <property type="component" value="Chromosome"/>
</dbReference>